<dbReference type="Proteomes" id="UP000601099">
    <property type="component" value="Unassembled WGS sequence"/>
</dbReference>
<reference evidence="1 2" key="1">
    <citation type="submission" date="2020-11" db="EMBL/GenBank/DDBJ databases">
        <title>Hymenobacter sp.</title>
        <authorList>
            <person name="Kim M.K."/>
        </authorList>
    </citation>
    <scope>NUCLEOTIDE SEQUENCE [LARGE SCALE GENOMIC DNA]</scope>
    <source>
        <strain evidence="1 2">BT594</strain>
    </source>
</reference>
<dbReference type="EMBL" id="JADWYK010000002">
    <property type="protein sequence ID" value="MBG8553044.1"/>
    <property type="molecule type" value="Genomic_DNA"/>
</dbReference>
<dbReference type="RefSeq" id="WP_196954050.1">
    <property type="nucleotide sequence ID" value="NZ_JADWYK010000002.1"/>
</dbReference>
<evidence type="ECO:0008006" key="3">
    <source>
        <dbReference type="Google" id="ProtNLM"/>
    </source>
</evidence>
<name>A0ABS0KYV3_9BACT</name>
<evidence type="ECO:0000313" key="1">
    <source>
        <dbReference type="EMBL" id="MBG8553044.1"/>
    </source>
</evidence>
<protein>
    <recommendedName>
        <fullName evidence="3">DUF4404 family protein</fullName>
    </recommendedName>
</protein>
<comment type="caution">
    <text evidence="1">The sequence shown here is derived from an EMBL/GenBank/DDBJ whole genome shotgun (WGS) entry which is preliminary data.</text>
</comment>
<sequence>MDSITPTPQSVPTPTIPLEVSDKQNSALVEDTLALLNDGVPSTDSKRGLSEIARWEEVLLASERPGLAKIKQEIVLLREQLSNSETDSHSIAETLASLGSETIKVAEEAANGYTAPLTHLGKILIKLGSSLSR</sequence>
<accession>A0ABS0KYV3</accession>
<proteinExistence type="predicted"/>
<evidence type="ECO:0000313" key="2">
    <source>
        <dbReference type="Proteomes" id="UP000601099"/>
    </source>
</evidence>
<organism evidence="1 2">
    <name type="scientific">Hymenobacter guriensis</name>
    <dbReference type="NCBI Taxonomy" id="2793065"/>
    <lineage>
        <taxon>Bacteria</taxon>
        <taxon>Pseudomonadati</taxon>
        <taxon>Bacteroidota</taxon>
        <taxon>Cytophagia</taxon>
        <taxon>Cytophagales</taxon>
        <taxon>Hymenobacteraceae</taxon>
        <taxon>Hymenobacter</taxon>
    </lineage>
</organism>
<gene>
    <name evidence="1" type="ORF">I5L79_05775</name>
</gene>
<keyword evidence="2" id="KW-1185">Reference proteome</keyword>